<reference evidence="2" key="1">
    <citation type="journal article" date="2011" name="BMC Genomics">
        <title>A further insight into the sialome of the tropical bont tick, Amblyomma variegatum.</title>
        <authorList>
            <person name="Ribeiro J.M."/>
            <person name="Anderson J.M."/>
            <person name="Manoukis N.C."/>
            <person name="Meng Z."/>
            <person name="Francishetti I.M."/>
        </authorList>
    </citation>
    <scope>NUCLEOTIDE SEQUENCE</scope>
    <source>
        <strain evidence="2">Amvar-290</strain>
        <tissue evidence="2">Salivary gland</tissue>
    </source>
</reference>
<dbReference type="Gene3D" id="2.60.210.10">
    <property type="entry name" value="Apoptosis, Tumor Necrosis Factor Receptor Associated Protein 2, Chain A"/>
    <property type="match status" value="1"/>
</dbReference>
<dbReference type="InterPro" id="IPR049342">
    <property type="entry name" value="TRAF1-6_MATH_dom"/>
</dbReference>
<name>F0J9F6_AMBVA</name>
<dbReference type="InterPro" id="IPR008974">
    <property type="entry name" value="TRAF-like"/>
</dbReference>
<protein>
    <submittedName>
        <fullName evidence="2">Tumor necrosis factor receptor-associated factor</fullName>
    </submittedName>
</protein>
<feature type="non-terminal residue" evidence="2">
    <location>
        <position position="1"/>
    </location>
</feature>
<organism evidence="2">
    <name type="scientific">Amblyomma variegatum</name>
    <name type="common">Tropical bont tick</name>
    <dbReference type="NCBI Taxonomy" id="34610"/>
    <lineage>
        <taxon>Eukaryota</taxon>
        <taxon>Metazoa</taxon>
        <taxon>Ecdysozoa</taxon>
        <taxon>Arthropoda</taxon>
        <taxon>Chelicerata</taxon>
        <taxon>Arachnida</taxon>
        <taxon>Acari</taxon>
        <taxon>Parasitiformes</taxon>
        <taxon>Ixodida</taxon>
        <taxon>Ixodoidea</taxon>
        <taxon>Ixodidae</taxon>
        <taxon>Amblyomminae</taxon>
        <taxon>Amblyomma</taxon>
    </lineage>
</organism>
<feature type="domain" description="TRAF1-6 MATH" evidence="1">
    <location>
        <begin position="41"/>
        <end position="142"/>
    </location>
</feature>
<dbReference type="EMBL" id="BK007507">
    <property type="protein sequence ID" value="DAA34448.1"/>
    <property type="molecule type" value="mRNA"/>
</dbReference>
<dbReference type="AlphaFoldDB" id="F0J9F6"/>
<evidence type="ECO:0000259" key="1">
    <source>
        <dbReference type="Pfam" id="PF21355"/>
    </source>
</evidence>
<dbReference type="SUPFAM" id="SSF49599">
    <property type="entry name" value="TRAF domain-like"/>
    <property type="match status" value="1"/>
</dbReference>
<proteinExistence type="evidence at transcript level"/>
<keyword evidence="2" id="KW-0675">Receptor</keyword>
<dbReference type="Pfam" id="PF21355">
    <property type="entry name" value="TRAF-mep_MATH"/>
    <property type="match status" value="1"/>
</dbReference>
<sequence>TIDRAVTSCEFVVRGVNYLQNTSVAKGCARYDSEPVYLGGYCITPAVNFLKRDTVTVNAYLRLQKGAMDDVVSWPFQRAIKVIIRHPITDETKEIVVKPYSPFPFFQKPDEANRGYCFPGPSFKLSDLINYGYVQNDQLQVKWELLP</sequence>
<evidence type="ECO:0000313" key="2">
    <source>
        <dbReference type="EMBL" id="DAA34448.1"/>
    </source>
</evidence>
<accession>F0J9F6</accession>